<evidence type="ECO:0000256" key="8">
    <source>
        <dbReference type="ARBA" id="ARBA00023065"/>
    </source>
</evidence>
<dbReference type="RefSeq" id="WP_262428814.1">
    <property type="nucleotide sequence ID" value="NZ_JACRTG010000010.1"/>
</dbReference>
<evidence type="ECO:0000259" key="10">
    <source>
        <dbReference type="PROSITE" id="PS50893"/>
    </source>
</evidence>
<reference evidence="11" key="1">
    <citation type="submission" date="2020-08" db="EMBL/GenBank/DDBJ databases">
        <title>Genome public.</title>
        <authorList>
            <person name="Liu C."/>
            <person name="Sun Q."/>
        </authorList>
    </citation>
    <scope>NUCLEOTIDE SEQUENCE</scope>
    <source>
        <strain evidence="11">BX21</strain>
    </source>
</reference>
<sequence>MNKEYFFYTKKLTVGYNGKPLIKDIEVNLKKGQILTLIGPNGSGKSTILKSITKHLKSICGTIYIDSESIESMSNKDMAQKVSVMLTDKLKTELMTCKDVVETGRYPYTGMLGILSEEDNLQVRNAMELVNAWELRDRDFTEISDGQRQRILLARAICQEPEIIVLDEPTSFLDIHYELELLSILRTLAEERNITVIMSLHELDMAQKVSDLVMCVKGEYITHLGAPEEIFQKELISQLYDLSNGSYNPLFGSFEMERPKGKPKVFVIAGGGTGIAEYRILQKKGIPFVTGILHKNDIDYQLAQDLASEVFFEKSFDPISEAVFQNALDRMNSCNIVINCLKTYGEINMKNKALYREAVSQGKKILESADML</sequence>
<dbReference type="PANTHER" id="PTHR42771:SF2">
    <property type="entry name" value="IRON(3+)-HYDROXAMATE IMPORT ATP-BINDING PROTEIN FHUC"/>
    <property type="match status" value="1"/>
</dbReference>
<dbReference type="GO" id="GO:0006826">
    <property type="term" value="P:iron ion transport"/>
    <property type="evidence" value="ECO:0007669"/>
    <property type="project" value="UniProtKB-KW"/>
</dbReference>
<dbReference type="SUPFAM" id="SSF52540">
    <property type="entry name" value="P-loop containing nucleoside triphosphate hydrolases"/>
    <property type="match status" value="1"/>
</dbReference>
<evidence type="ECO:0000256" key="9">
    <source>
        <dbReference type="ARBA" id="ARBA00023136"/>
    </source>
</evidence>
<keyword evidence="9" id="KW-0472">Membrane</keyword>
<dbReference type="InterPro" id="IPR051535">
    <property type="entry name" value="Siderophore_ABC-ATPase"/>
</dbReference>
<dbReference type="GO" id="GO:0005524">
    <property type="term" value="F:ATP binding"/>
    <property type="evidence" value="ECO:0007669"/>
    <property type="project" value="UniProtKB-KW"/>
</dbReference>
<organism evidence="11 12">
    <name type="scientific">Paratissierella segnis</name>
    <dbReference type="NCBI Taxonomy" id="2763679"/>
    <lineage>
        <taxon>Bacteria</taxon>
        <taxon>Bacillati</taxon>
        <taxon>Bacillota</taxon>
        <taxon>Tissierellia</taxon>
        <taxon>Tissierellales</taxon>
        <taxon>Tissierellaceae</taxon>
        <taxon>Paratissierella</taxon>
    </lineage>
</organism>
<dbReference type="FunFam" id="3.40.50.300:FF:000134">
    <property type="entry name" value="Iron-enterobactin ABC transporter ATP-binding protein"/>
    <property type="match status" value="1"/>
</dbReference>
<evidence type="ECO:0000313" key="12">
    <source>
        <dbReference type="Proteomes" id="UP000601171"/>
    </source>
</evidence>
<dbReference type="GO" id="GO:0005886">
    <property type="term" value="C:plasma membrane"/>
    <property type="evidence" value="ECO:0007669"/>
    <property type="project" value="UniProtKB-SubCell"/>
</dbReference>
<gene>
    <name evidence="11" type="ORF">H8707_03785</name>
</gene>
<comment type="caution">
    <text evidence="11">The sequence shown here is derived from an EMBL/GenBank/DDBJ whole genome shotgun (WGS) entry which is preliminary data.</text>
</comment>
<feature type="domain" description="ABC transporter" evidence="10">
    <location>
        <begin position="7"/>
        <end position="243"/>
    </location>
</feature>
<dbReference type="PANTHER" id="PTHR42771">
    <property type="entry name" value="IRON(3+)-HYDROXAMATE IMPORT ATP-BINDING PROTEIN FHUC"/>
    <property type="match status" value="1"/>
</dbReference>
<dbReference type="InterPro" id="IPR027417">
    <property type="entry name" value="P-loop_NTPase"/>
</dbReference>
<dbReference type="InterPro" id="IPR003439">
    <property type="entry name" value="ABC_transporter-like_ATP-bd"/>
</dbReference>
<dbReference type="Proteomes" id="UP000601171">
    <property type="component" value="Unassembled WGS sequence"/>
</dbReference>
<dbReference type="PROSITE" id="PS50893">
    <property type="entry name" value="ABC_TRANSPORTER_2"/>
    <property type="match status" value="1"/>
</dbReference>
<dbReference type="SMART" id="SM00382">
    <property type="entry name" value="AAA"/>
    <property type="match status" value="1"/>
</dbReference>
<name>A0A926EPK5_9FIRM</name>
<evidence type="ECO:0000256" key="4">
    <source>
        <dbReference type="ARBA" id="ARBA00022496"/>
    </source>
</evidence>
<evidence type="ECO:0000256" key="3">
    <source>
        <dbReference type="ARBA" id="ARBA00022475"/>
    </source>
</evidence>
<evidence type="ECO:0000256" key="2">
    <source>
        <dbReference type="ARBA" id="ARBA00022448"/>
    </source>
</evidence>
<comment type="subcellular location">
    <subcellularLocation>
        <location evidence="1">Cell membrane</location>
        <topology evidence="1">Peripheral membrane protein</topology>
    </subcellularLocation>
</comment>
<evidence type="ECO:0000256" key="6">
    <source>
        <dbReference type="ARBA" id="ARBA00022840"/>
    </source>
</evidence>
<dbReference type="Gene3D" id="3.40.50.300">
    <property type="entry name" value="P-loop containing nucleotide triphosphate hydrolases"/>
    <property type="match status" value="1"/>
</dbReference>
<keyword evidence="4" id="KW-0410">Iron transport</keyword>
<accession>A0A926EPK5</accession>
<keyword evidence="3" id="KW-1003">Cell membrane</keyword>
<keyword evidence="5" id="KW-0547">Nucleotide-binding</keyword>
<evidence type="ECO:0000256" key="5">
    <source>
        <dbReference type="ARBA" id="ARBA00022741"/>
    </source>
</evidence>
<dbReference type="GO" id="GO:0016887">
    <property type="term" value="F:ATP hydrolysis activity"/>
    <property type="evidence" value="ECO:0007669"/>
    <property type="project" value="InterPro"/>
</dbReference>
<keyword evidence="12" id="KW-1185">Reference proteome</keyword>
<keyword evidence="2" id="KW-0813">Transport</keyword>
<evidence type="ECO:0000313" key="11">
    <source>
        <dbReference type="EMBL" id="MBC8587358.1"/>
    </source>
</evidence>
<evidence type="ECO:0000256" key="7">
    <source>
        <dbReference type="ARBA" id="ARBA00023004"/>
    </source>
</evidence>
<dbReference type="Pfam" id="PF00005">
    <property type="entry name" value="ABC_tran"/>
    <property type="match status" value="1"/>
</dbReference>
<dbReference type="InterPro" id="IPR003593">
    <property type="entry name" value="AAA+_ATPase"/>
</dbReference>
<evidence type="ECO:0000256" key="1">
    <source>
        <dbReference type="ARBA" id="ARBA00004202"/>
    </source>
</evidence>
<dbReference type="CDD" id="cd03214">
    <property type="entry name" value="ABC_Iron-Siderophores_B12_Hemin"/>
    <property type="match status" value="1"/>
</dbReference>
<keyword evidence="6 11" id="KW-0067">ATP-binding</keyword>
<dbReference type="EMBL" id="JACRTG010000010">
    <property type="protein sequence ID" value="MBC8587358.1"/>
    <property type="molecule type" value="Genomic_DNA"/>
</dbReference>
<keyword evidence="8" id="KW-0406">Ion transport</keyword>
<dbReference type="AlphaFoldDB" id="A0A926EPK5"/>
<keyword evidence="7" id="KW-0408">Iron</keyword>
<proteinExistence type="predicted"/>
<protein>
    <submittedName>
        <fullName evidence="11">ABC transporter ATP-binding protein</fullName>
    </submittedName>
</protein>